<evidence type="ECO:0000259" key="4">
    <source>
        <dbReference type="Pfam" id="PF07992"/>
    </source>
</evidence>
<evidence type="ECO:0000256" key="2">
    <source>
        <dbReference type="ARBA" id="ARBA00022630"/>
    </source>
</evidence>
<dbReference type="InterPro" id="IPR036188">
    <property type="entry name" value="FAD/NAD-bd_sf"/>
</dbReference>
<name>A0A285RMF1_9PROT</name>
<evidence type="ECO:0000256" key="1">
    <source>
        <dbReference type="ARBA" id="ARBA00018719"/>
    </source>
</evidence>
<dbReference type="InterPro" id="IPR023753">
    <property type="entry name" value="FAD/NAD-binding_dom"/>
</dbReference>
<sequence length="329" mass="34726">MSDAIPTPSATQPVSMPDSEKLYDVIIIGAGFAGMSAAMQLARARKQICIIDAGLPRNRFAAASHGFFGLDGKSPDEISRLAIGQIRAYPTVSIVHGMAKAASRLEPDAAGTGNEDNNRFKVSLDDGRRFQARRLILATGVVDTLPDIPGLMPRWGKTVLHCPYCHGYEVRDRALGVLATGPMSNHQAMMIPDWGPTTFFTQGKYEPEPEIRAQMDARGITIEQSPIVELIGAAPDLEAVKLADGRSMPIQALFAGPTVSMTNPLSEMLGCAFEEGIAGPFIKVDASQETSIPGVFAAGDAATARHNATLASAAGVLAGVGAHQSLIFG</sequence>
<dbReference type="Proteomes" id="UP000219068">
    <property type="component" value="Unassembled WGS sequence"/>
</dbReference>
<dbReference type="PRINTS" id="PR00469">
    <property type="entry name" value="PNDRDTASEII"/>
</dbReference>
<evidence type="ECO:0000256" key="3">
    <source>
        <dbReference type="ARBA" id="ARBA00023002"/>
    </source>
</evidence>
<evidence type="ECO:0000313" key="6">
    <source>
        <dbReference type="Proteomes" id="UP000219068"/>
    </source>
</evidence>
<dbReference type="PANTHER" id="PTHR48105">
    <property type="entry name" value="THIOREDOXIN REDUCTASE 1-RELATED-RELATED"/>
    <property type="match status" value="1"/>
</dbReference>
<dbReference type="RefSeq" id="WP_212684436.1">
    <property type="nucleotide sequence ID" value="NZ_OBMM01000001.1"/>
</dbReference>
<reference evidence="5 6" key="1">
    <citation type="submission" date="2017-08" db="EMBL/GenBank/DDBJ databases">
        <authorList>
            <person name="de Groot N.N."/>
        </authorList>
    </citation>
    <scope>NUCLEOTIDE SEQUENCE [LARGE SCALE GENOMIC DNA]</scope>
    <source>
        <strain evidence="5 6">USBA 78</strain>
    </source>
</reference>
<dbReference type="GO" id="GO:0016491">
    <property type="term" value="F:oxidoreductase activity"/>
    <property type="evidence" value="ECO:0007669"/>
    <property type="project" value="UniProtKB-KW"/>
</dbReference>
<evidence type="ECO:0000313" key="5">
    <source>
        <dbReference type="EMBL" id="SOB95280.1"/>
    </source>
</evidence>
<proteinExistence type="predicted"/>
<dbReference type="EMBL" id="OBMM01000001">
    <property type="protein sequence ID" value="SOB95280.1"/>
    <property type="molecule type" value="Genomic_DNA"/>
</dbReference>
<organism evidence="5 6">
    <name type="scientific">Thalassospira xiamenensis</name>
    <dbReference type="NCBI Taxonomy" id="220697"/>
    <lineage>
        <taxon>Bacteria</taxon>
        <taxon>Pseudomonadati</taxon>
        <taxon>Pseudomonadota</taxon>
        <taxon>Alphaproteobacteria</taxon>
        <taxon>Rhodospirillales</taxon>
        <taxon>Thalassospiraceae</taxon>
        <taxon>Thalassospira</taxon>
    </lineage>
</organism>
<protein>
    <recommendedName>
        <fullName evidence="1">Thioredoxin reductase</fullName>
    </recommendedName>
</protein>
<accession>A0A285RMF1</accession>
<feature type="domain" description="FAD/NAD(P)-binding" evidence="4">
    <location>
        <begin position="23"/>
        <end position="314"/>
    </location>
</feature>
<dbReference type="InterPro" id="IPR050097">
    <property type="entry name" value="Ferredoxin-NADP_redctase_2"/>
</dbReference>
<gene>
    <name evidence="5" type="ORF">SAMN05428964_1011491</name>
</gene>
<keyword evidence="2" id="KW-0285">Flavoprotein</keyword>
<dbReference type="SUPFAM" id="SSF51905">
    <property type="entry name" value="FAD/NAD(P)-binding domain"/>
    <property type="match status" value="1"/>
</dbReference>
<dbReference type="Pfam" id="PF07992">
    <property type="entry name" value="Pyr_redox_2"/>
    <property type="match status" value="1"/>
</dbReference>
<dbReference type="PRINTS" id="PR00368">
    <property type="entry name" value="FADPNR"/>
</dbReference>
<dbReference type="AlphaFoldDB" id="A0A285RMF1"/>
<dbReference type="Gene3D" id="3.50.50.60">
    <property type="entry name" value="FAD/NAD(P)-binding domain"/>
    <property type="match status" value="2"/>
</dbReference>
<keyword evidence="3" id="KW-0560">Oxidoreductase</keyword>